<sequence length="175" mass="19090">MIALVTGGAASGKSEYAESLACRWGDGPRIYLATMEARDGESLSRVDRHRRARAGKGFCTVECPRDLERLSIPSGSTVLLECLTNLLANEMYPQGDFIPDPTGKILAELEHLLERAAHLVVVSGEVFSQPAPEGMEAYLFALGTLHRELARRADLVVESVYGIPVYGKCPKGWVE</sequence>
<dbReference type="SUPFAM" id="SSF52540">
    <property type="entry name" value="P-loop containing nucleoside triphosphate hydrolases"/>
    <property type="match status" value="1"/>
</dbReference>
<feature type="binding site" evidence="19">
    <location>
        <begin position="50"/>
        <end position="53"/>
    </location>
    <ligand>
        <name>GTP</name>
        <dbReference type="ChEBI" id="CHEBI:37565"/>
    </ligand>
</feature>
<comment type="similarity">
    <text evidence="7">Belongs to the CobU/CobP family.</text>
</comment>
<comment type="pathway">
    <text evidence="5">Cofactor biosynthesis; adenosylcobalamin biosynthesis; adenosylcobalamin from cob(II)yrinate a,c-diamide: step 6/7.</text>
</comment>
<dbReference type="PANTHER" id="PTHR34848:SF1">
    <property type="entry name" value="BIFUNCTIONAL ADENOSYLCOBALAMIN BIOSYNTHESIS PROTEIN COBU"/>
    <property type="match status" value="1"/>
</dbReference>
<gene>
    <name evidence="20" type="primary">cobU</name>
    <name evidence="20" type="ORF">AULFYP135_00417</name>
</gene>
<dbReference type="Gene3D" id="3.40.50.300">
    <property type="entry name" value="P-loop containing nucleotide triphosphate hydrolases"/>
    <property type="match status" value="1"/>
</dbReference>
<evidence type="ECO:0000256" key="1">
    <source>
        <dbReference type="ARBA" id="ARBA00000312"/>
    </source>
</evidence>
<dbReference type="AlphaFoldDB" id="A0A6N2RI97"/>
<comment type="catalytic activity">
    <reaction evidence="2">
        <text>adenosylcob(III)inamide phosphate + GTP + H(+) = adenosylcob(III)inamide-GDP + diphosphate</text>
        <dbReference type="Rhea" id="RHEA:22712"/>
        <dbReference type="ChEBI" id="CHEBI:15378"/>
        <dbReference type="ChEBI" id="CHEBI:33019"/>
        <dbReference type="ChEBI" id="CHEBI:37565"/>
        <dbReference type="ChEBI" id="CHEBI:58502"/>
        <dbReference type="ChEBI" id="CHEBI:60487"/>
        <dbReference type="EC" id="2.7.7.62"/>
    </reaction>
</comment>
<evidence type="ECO:0000256" key="3">
    <source>
        <dbReference type="ARBA" id="ARBA00001522"/>
    </source>
</evidence>
<keyword evidence="14" id="KW-0067">ATP-binding</keyword>
<comment type="catalytic activity">
    <reaction evidence="3">
        <text>adenosylcob(III)inamide + GTP = adenosylcob(III)inamide phosphate + GDP + H(+)</text>
        <dbReference type="Rhea" id="RHEA:15765"/>
        <dbReference type="ChEBI" id="CHEBI:2480"/>
        <dbReference type="ChEBI" id="CHEBI:15378"/>
        <dbReference type="ChEBI" id="CHEBI:37565"/>
        <dbReference type="ChEBI" id="CHEBI:58189"/>
        <dbReference type="ChEBI" id="CHEBI:58502"/>
        <dbReference type="EC" id="2.7.1.156"/>
    </reaction>
</comment>
<dbReference type="EMBL" id="CACRSL010000003">
    <property type="protein sequence ID" value="VYS79969.1"/>
    <property type="molecule type" value="Genomic_DNA"/>
</dbReference>
<evidence type="ECO:0000256" key="5">
    <source>
        <dbReference type="ARBA" id="ARBA00004692"/>
    </source>
</evidence>
<evidence type="ECO:0000256" key="12">
    <source>
        <dbReference type="ARBA" id="ARBA00022741"/>
    </source>
</evidence>
<proteinExistence type="inferred from homology"/>
<evidence type="ECO:0000256" key="15">
    <source>
        <dbReference type="ARBA" id="ARBA00023134"/>
    </source>
</evidence>
<dbReference type="PANTHER" id="PTHR34848">
    <property type="match status" value="1"/>
</dbReference>
<evidence type="ECO:0000256" key="6">
    <source>
        <dbReference type="ARBA" id="ARBA00005159"/>
    </source>
</evidence>
<evidence type="ECO:0000256" key="2">
    <source>
        <dbReference type="ARBA" id="ARBA00000711"/>
    </source>
</evidence>
<feature type="active site" description="GMP-histidine intermediate" evidence="18">
    <location>
        <position position="49"/>
    </location>
</feature>
<organism evidence="20">
    <name type="scientific">uncultured Anaerotruncus sp</name>
    <dbReference type="NCBI Taxonomy" id="905011"/>
    <lineage>
        <taxon>Bacteria</taxon>
        <taxon>Bacillati</taxon>
        <taxon>Bacillota</taxon>
        <taxon>Clostridia</taxon>
        <taxon>Eubacteriales</taxon>
        <taxon>Oscillospiraceae</taxon>
        <taxon>Anaerotruncus</taxon>
        <taxon>environmental samples</taxon>
    </lineage>
</organism>
<keyword evidence="13" id="KW-0418">Kinase</keyword>
<evidence type="ECO:0000256" key="8">
    <source>
        <dbReference type="ARBA" id="ARBA00012016"/>
    </source>
</evidence>
<comment type="catalytic activity">
    <reaction evidence="1">
        <text>adenosylcob(III)inamide + ATP = adenosylcob(III)inamide phosphate + ADP + H(+)</text>
        <dbReference type="Rhea" id="RHEA:15769"/>
        <dbReference type="ChEBI" id="CHEBI:2480"/>
        <dbReference type="ChEBI" id="CHEBI:15378"/>
        <dbReference type="ChEBI" id="CHEBI:30616"/>
        <dbReference type="ChEBI" id="CHEBI:58502"/>
        <dbReference type="ChEBI" id="CHEBI:456216"/>
        <dbReference type="EC" id="2.7.1.156"/>
    </reaction>
</comment>
<comment type="function">
    <text evidence="4">Catalyzes ATP-dependent phosphorylation of adenosylcobinamide and addition of GMP to adenosylcobinamide phosphate.</text>
</comment>
<accession>A0A6N2RI97</accession>
<dbReference type="EC" id="2.7.1.156" evidence="8"/>
<evidence type="ECO:0000256" key="4">
    <source>
        <dbReference type="ARBA" id="ARBA00003889"/>
    </source>
</evidence>
<dbReference type="GO" id="GO:0043752">
    <property type="term" value="F:adenosylcobinamide kinase activity"/>
    <property type="evidence" value="ECO:0007669"/>
    <property type="project" value="UniProtKB-EC"/>
</dbReference>
<evidence type="ECO:0000256" key="10">
    <source>
        <dbReference type="ARBA" id="ARBA00022573"/>
    </source>
</evidence>
<name>A0A6N2RI97_9FIRM</name>
<dbReference type="GO" id="GO:0005525">
    <property type="term" value="F:GTP binding"/>
    <property type="evidence" value="ECO:0007669"/>
    <property type="project" value="UniProtKB-KW"/>
</dbReference>
<evidence type="ECO:0000256" key="13">
    <source>
        <dbReference type="ARBA" id="ARBA00022777"/>
    </source>
</evidence>
<evidence type="ECO:0000256" key="9">
    <source>
        <dbReference type="ARBA" id="ARBA00012523"/>
    </source>
</evidence>
<evidence type="ECO:0000313" key="20">
    <source>
        <dbReference type="EMBL" id="VYS79969.1"/>
    </source>
</evidence>
<reference evidence="20" key="1">
    <citation type="submission" date="2019-11" db="EMBL/GenBank/DDBJ databases">
        <authorList>
            <person name="Feng L."/>
        </authorList>
    </citation>
    <scope>NUCLEOTIDE SEQUENCE</scope>
    <source>
        <strain evidence="20">AundefinedLFYP135</strain>
    </source>
</reference>
<evidence type="ECO:0000256" key="7">
    <source>
        <dbReference type="ARBA" id="ARBA00007490"/>
    </source>
</evidence>
<evidence type="ECO:0000256" key="16">
    <source>
        <dbReference type="ARBA" id="ARBA00029570"/>
    </source>
</evidence>
<keyword evidence="11 20" id="KW-0808">Transferase</keyword>
<dbReference type="Pfam" id="PF02283">
    <property type="entry name" value="CobU"/>
    <property type="match status" value="1"/>
</dbReference>
<dbReference type="UniPathway" id="UPA00148">
    <property type="reaction ID" value="UER00236"/>
</dbReference>
<dbReference type="GO" id="GO:0009236">
    <property type="term" value="P:cobalamin biosynthetic process"/>
    <property type="evidence" value="ECO:0007669"/>
    <property type="project" value="UniProtKB-UniPathway"/>
</dbReference>
<dbReference type="GO" id="GO:0008820">
    <property type="term" value="F:cobinamide phosphate guanylyltransferase activity"/>
    <property type="evidence" value="ECO:0007669"/>
    <property type="project" value="UniProtKB-EC"/>
</dbReference>
<evidence type="ECO:0000256" key="14">
    <source>
        <dbReference type="ARBA" id="ARBA00022840"/>
    </source>
</evidence>
<dbReference type="InterPro" id="IPR027417">
    <property type="entry name" value="P-loop_NTPase"/>
</dbReference>
<keyword evidence="15 19" id="KW-0342">GTP-binding</keyword>
<evidence type="ECO:0000256" key="17">
    <source>
        <dbReference type="ARBA" id="ARBA00030571"/>
    </source>
</evidence>
<keyword evidence="12 19" id="KW-0547">Nucleotide-binding</keyword>
<comment type="pathway">
    <text evidence="6">Cofactor biosynthesis; adenosylcobalamin biosynthesis; adenosylcobalamin from cob(II)yrinate a,c-diamide: step 5/7.</text>
</comment>
<evidence type="ECO:0000256" key="18">
    <source>
        <dbReference type="PIRSR" id="PIRSR006135-1"/>
    </source>
</evidence>
<keyword evidence="10" id="KW-0169">Cobalamin biosynthesis</keyword>
<evidence type="ECO:0000256" key="19">
    <source>
        <dbReference type="PIRSR" id="PIRSR006135-2"/>
    </source>
</evidence>
<dbReference type="GO" id="GO:0005524">
    <property type="term" value="F:ATP binding"/>
    <property type="evidence" value="ECO:0007669"/>
    <property type="project" value="UniProtKB-KW"/>
</dbReference>
<dbReference type="InterPro" id="IPR003203">
    <property type="entry name" value="CobU/CobP"/>
</dbReference>
<feature type="binding site" evidence="19">
    <location>
        <position position="62"/>
    </location>
    <ligand>
        <name>GTP</name>
        <dbReference type="ChEBI" id="CHEBI:37565"/>
    </ligand>
</feature>
<evidence type="ECO:0000256" key="11">
    <source>
        <dbReference type="ARBA" id="ARBA00022679"/>
    </source>
</evidence>
<feature type="binding site" evidence="19">
    <location>
        <begin position="7"/>
        <end position="14"/>
    </location>
    <ligand>
        <name>GTP</name>
        <dbReference type="ChEBI" id="CHEBI:37565"/>
    </ligand>
</feature>
<protein>
    <recommendedName>
        <fullName evidence="16">Adenosylcobinamide kinase</fullName>
        <ecNumber evidence="8">2.7.1.156</ecNumber>
        <ecNumber evidence="9">2.7.7.62</ecNumber>
    </recommendedName>
    <alternativeName>
        <fullName evidence="17">Adenosylcobinamide-phosphate guanylyltransferase</fullName>
    </alternativeName>
</protein>
<dbReference type="EC" id="2.7.7.62" evidence="9"/>
<dbReference type="CDD" id="cd00544">
    <property type="entry name" value="CobU"/>
    <property type="match status" value="1"/>
</dbReference>
<dbReference type="PIRSF" id="PIRSF006135">
    <property type="entry name" value="CobU"/>
    <property type="match status" value="1"/>
</dbReference>
<feature type="binding site" evidence="19">
    <location>
        <position position="81"/>
    </location>
    <ligand>
        <name>GTP</name>
        <dbReference type="ChEBI" id="CHEBI:37565"/>
    </ligand>
</feature>